<dbReference type="AlphaFoldDB" id="A0A4Q4NUY7"/>
<dbReference type="PRINTS" id="PR00463">
    <property type="entry name" value="EP450I"/>
</dbReference>
<dbReference type="Gene3D" id="1.10.630.10">
    <property type="entry name" value="Cytochrome P450"/>
    <property type="match status" value="1"/>
</dbReference>
<keyword evidence="4 5" id="KW-0349">Heme</keyword>
<evidence type="ECO:0000256" key="1">
    <source>
        <dbReference type="ARBA" id="ARBA00001971"/>
    </source>
</evidence>
<evidence type="ECO:0000256" key="6">
    <source>
        <dbReference type="SAM" id="MobiDB-lite"/>
    </source>
</evidence>
<comment type="cofactor">
    <cofactor evidence="1 4">
        <name>heme</name>
        <dbReference type="ChEBI" id="CHEBI:30413"/>
    </cofactor>
</comment>
<dbReference type="GO" id="GO:0016705">
    <property type="term" value="F:oxidoreductase activity, acting on paired donors, with incorporation or reduction of molecular oxygen"/>
    <property type="evidence" value="ECO:0007669"/>
    <property type="project" value="InterPro"/>
</dbReference>
<evidence type="ECO:0000256" key="5">
    <source>
        <dbReference type="RuleBase" id="RU000461"/>
    </source>
</evidence>
<evidence type="ECO:0000313" key="9">
    <source>
        <dbReference type="Proteomes" id="UP000291422"/>
    </source>
</evidence>
<feature type="transmembrane region" description="Helical" evidence="7">
    <location>
        <begin position="46"/>
        <end position="69"/>
    </location>
</feature>
<keyword evidence="7" id="KW-0812">Transmembrane</keyword>
<dbReference type="PROSITE" id="PS00086">
    <property type="entry name" value="CYTOCHROME_P450"/>
    <property type="match status" value="1"/>
</dbReference>
<gene>
    <name evidence="8" type="ORF">AA0117_g737</name>
</gene>
<dbReference type="GO" id="GO:0004497">
    <property type="term" value="F:monooxygenase activity"/>
    <property type="evidence" value="ECO:0007669"/>
    <property type="project" value="UniProtKB-KW"/>
</dbReference>
<keyword evidence="5" id="KW-0503">Monooxygenase</keyword>
<dbReference type="Pfam" id="PF00067">
    <property type="entry name" value="p450"/>
    <property type="match status" value="1"/>
</dbReference>
<dbReference type="InterPro" id="IPR017972">
    <property type="entry name" value="Cyt_P450_CS"/>
</dbReference>
<comment type="similarity">
    <text evidence="5">Belongs to the cytochrome P450 family.</text>
</comment>
<dbReference type="EMBL" id="PDXD01000001">
    <property type="protein sequence ID" value="RYN83871.1"/>
    <property type="molecule type" value="Genomic_DNA"/>
</dbReference>
<proteinExistence type="inferred from homology"/>
<accession>A0A4Q4NUY7</accession>
<dbReference type="GO" id="GO:0005506">
    <property type="term" value="F:iron ion binding"/>
    <property type="evidence" value="ECO:0007669"/>
    <property type="project" value="InterPro"/>
</dbReference>
<feature type="compositionally biased region" description="Polar residues" evidence="6">
    <location>
        <begin position="7"/>
        <end position="21"/>
    </location>
</feature>
<evidence type="ECO:0008006" key="10">
    <source>
        <dbReference type="Google" id="ProtNLM"/>
    </source>
</evidence>
<name>A0A4Q4NUY7_ALTAL</name>
<dbReference type="InterPro" id="IPR036396">
    <property type="entry name" value="Cyt_P450_sf"/>
</dbReference>
<dbReference type="PANTHER" id="PTHR24305">
    <property type="entry name" value="CYTOCHROME P450"/>
    <property type="match status" value="1"/>
</dbReference>
<dbReference type="Proteomes" id="UP000291422">
    <property type="component" value="Unassembled WGS sequence"/>
</dbReference>
<dbReference type="InterPro" id="IPR002401">
    <property type="entry name" value="Cyt_P450_E_grp-I"/>
</dbReference>
<evidence type="ECO:0000313" key="8">
    <source>
        <dbReference type="EMBL" id="RYN83871.1"/>
    </source>
</evidence>
<keyword evidence="5" id="KW-0560">Oxidoreductase</keyword>
<dbReference type="SUPFAM" id="SSF48264">
    <property type="entry name" value="Cytochrome P450"/>
    <property type="match status" value="1"/>
</dbReference>
<dbReference type="InterPro" id="IPR050121">
    <property type="entry name" value="Cytochrome_P450_monoxygenase"/>
</dbReference>
<evidence type="ECO:0000256" key="7">
    <source>
        <dbReference type="SAM" id="Phobius"/>
    </source>
</evidence>
<keyword evidence="7" id="KW-0472">Membrane</keyword>
<sequence length="524" mass="58504">MIAVDSHPTNGDGDSTNQDLYNQDDKHEGFNVALLSITISMALQSFFISAIAAYPTVTLFFAPFLLLFIRSIYRVYFHPLSHIPGPLLPKLTSIFLHYHAYIGDEASTIHKLHERYGPYVRVAPNEIDISDADAIPAIYVSKGGFPKAACYANFDIDGHKTIFSTVDADYRSPRAKAVVPLFSTKALRENEKAIWGCVDRMIERLKEESKTRRPVNVLNLTRSLAVDAVSTHLFRENYDGVSERGPVLSVSAFVDAFVAVGRFFYLPNIAFVWLEWAVGKWMPDPETEDSMMLVEKFVSALVTNTSEKSTTYPGRLLAAGLSDSEVKAQCKDLVFAGTDSTGMNLATIMLNLAFYTERYETLKEEIRSNAALGSDAQEVQALPYLNAVVKEGLRISMANPTRLPHVVPTGGWTFKSTYFPAGSVVGCSAFELHFNPTVFPEPRSFKPERWLNPTEAMSKYWFAFGAGSRACIARNLATLELQFATERLGKSGVLDGAKVMQQEVEIYEWFNSKVKGERIDLVWR</sequence>
<keyword evidence="7" id="KW-1133">Transmembrane helix</keyword>
<keyword evidence="2 4" id="KW-0479">Metal-binding</keyword>
<reference evidence="9" key="1">
    <citation type="journal article" date="2019" name="bioRxiv">
        <title>Genomics, evolutionary history and diagnostics of the Alternaria alternata species group including apple and Asian pear pathotypes.</title>
        <authorList>
            <person name="Armitage A.D."/>
            <person name="Cockerton H.M."/>
            <person name="Sreenivasaprasad S."/>
            <person name="Woodhall J.W."/>
            <person name="Lane C.R."/>
            <person name="Harrison R.J."/>
            <person name="Clarkson J.P."/>
        </authorList>
    </citation>
    <scope>NUCLEOTIDE SEQUENCE [LARGE SCALE GENOMIC DNA]</scope>
    <source>
        <strain evidence="9">FERA 1177</strain>
    </source>
</reference>
<dbReference type="CDD" id="cd11062">
    <property type="entry name" value="CYP58-like"/>
    <property type="match status" value="1"/>
</dbReference>
<evidence type="ECO:0000256" key="3">
    <source>
        <dbReference type="ARBA" id="ARBA00023004"/>
    </source>
</evidence>
<dbReference type="PANTHER" id="PTHR24305:SF156">
    <property type="entry name" value="P450, PUTATIVE (EUROFUNG)-RELATED"/>
    <property type="match status" value="1"/>
</dbReference>
<evidence type="ECO:0000256" key="4">
    <source>
        <dbReference type="PIRSR" id="PIRSR602401-1"/>
    </source>
</evidence>
<dbReference type="VEuPathDB" id="FungiDB:CC77DRAFT_956384"/>
<dbReference type="InterPro" id="IPR001128">
    <property type="entry name" value="Cyt_P450"/>
</dbReference>
<feature type="binding site" description="axial binding residue" evidence="4">
    <location>
        <position position="471"/>
    </location>
    <ligand>
        <name>heme</name>
        <dbReference type="ChEBI" id="CHEBI:30413"/>
    </ligand>
    <ligandPart>
        <name>Fe</name>
        <dbReference type="ChEBI" id="CHEBI:18248"/>
    </ligandPart>
</feature>
<protein>
    <recommendedName>
        <fullName evidence="10">Cytochrome P450 4A10</fullName>
    </recommendedName>
</protein>
<dbReference type="GO" id="GO:0020037">
    <property type="term" value="F:heme binding"/>
    <property type="evidence" value="ECO:0007669"/>
    <property type="project" value="InterPro"/>
</dbReference>
<feature type="region of interest" description="Disordered" evidence="6">
    <location>
        <begin position="1"/>
        <end position="21"/>
    </location>
</feature>
<organism evidence="8 9">
    <name type="scientific">Alternaria alternata</name>
    <name type="common">Alternaria rot fungus</name>
    <name type="synonym">Torula alternata</name>
    <dbReference type="NCBI Taxonomy" id="5599"/>
    <lineage>
        <taxon>Eukaryota</taxon>
        <taxon>Fungi</taxon>
        <taxon>Dikarya</taxon>
        <taxon>Ascomycota</taxon>
        <taxon>Pezizomycotina</taxon>
        <taxon>Dothideomycetes</taxon>
        <taxon>Pleosporomycetidae</taxon>
        <taxon>Pleosporales</taxon>
        <taxon>Pleosporineae</taxon>
        <taxon>Pleosporaceae</taxon>
        <taxon>Alternaria</taxon>
        <taxon>Alternaria sect. Alternaria</taxon>
        <taxon>Alternaria alternata complex</taxon>
    </lineage>
</organism>
<evidence type="ECO:0000256" key="2">
    <source>
        <dbReference type="ARBA" id="ARBA00022723"/>
    </source>
</evidence>
<dbReference type="PRINTS" id="PR00385">
    <property type="entry name" value="P450"/>
</dbReference>
<comment type="caution">
    <text evidence="8">The sequence shown here is derived from an EMBL/GenBank/DDBJ whole genome shotgun (WGS) entry which is preliminary data.</text>
</comment>
<keyword evidence="3 4" id="KW-0408">Iron</keyword>